<protein>
    <recommendedName>
        <fullName evidence="2">Amidohydrolase-related domain-containing protein</fullName>
    </recommendedName>
</protein>
<proteinExistence type="inferred from homology"/>
<dbReference type="AlphaFoldDB" id="A0A6B8REZ0"/>
<dbReference type="InterPro" id="IPR032466">
    <property type="entry name" value="Metal_Hydrolase"/>
</dbReference>
<dbReference type="PANTHER" id="PTHR43569:SF2">
    <property type="entry name" value="AMIDOHYDROLASE-RELATED DOMAIN-CONTAINING PROTEIN"/>
    <property type="match status" value="1"/>
</dbReference>
<dbReference type="InterPro" id="IPR052350">
    <property type="entry name" value="Metallo-dep_Lactonases"/>
</dbReference>
<comment type="similarity">
    <text evidence="1">Belongs to the metallo-dependent hydrolases superfamily.</text>
</comment>
<feature type="domain" description="Amidohydrolase-related" evidence="2">
    <location>
        <begin position="3"/>
        <end position="277"/>
    </location>
</feature>
<dbReference type="Gene3D" id="3.20.20.140">
    <property type="entry name" value="Metal-dependent hydrolases"/>
    <property type="match status" value="1"/>
</dbReference>
<dbReference type="GO" id="GO:0016787">
    <property type="term" value="F:hydrolase activity"/>
    <property type="evidence" value="ECO:0007669"/>
    <property type="project" value="InterPro"/>
</dbReference>
<dbReference type="SUPFAM" id="SSF51556">
    <property type="entry name" value="Metallo-dependent hydrolases"/>
    <property type="match status" value="1"/>
</dbReference>
<evidence type="ECO:0000313" key="3">
    <source>
        <dbReference type="EMBL" id="QGQ94719.1"/>
    </source>
</evidence>
<reference evidence="4" key="1">
    <citation type="submission" date="2018-11" db="EMBL/GenBank/DDBJ databases">
        <title>Complete genome sequence of Paenibacillus sp. ML311-T8.</title>
        <authorList>
            <person name="Nam Y.-D."/>
            <person name="Kang J."/>
            <person name="Chung W.-H."/>
            <person name="Park Y.S."/>
        </authorList>
    </citation>
    <scope>NUCLEOTIDE SEQUENCE [LARGE SCALE GENOMIC DNA]</scope>
    <source>
        <strain evidence="4">ML311-T8</strain>
    </source>
</reference>
<name>A0A6B8REZ0_9BACL</name>
<gene>
    <name evidence="3" type="ORF">EHS13_07375</name>
</gene>
<dbReference type="KEGG" id="ppsc:EHS13_07375"/>
<evidence type="ECO:0000259" key="2">
    <source>
        <dbReference type="Pfam" id="PF04909"/>
    </source>
</evidence>
<evidence type="ECO:0000313" key="4">
    <source>
        <dbReference type="Proteomes" id="UP000426246"/>
    </source>
</evidence>
<organism evidence="3 4">
    <name type="scientific">Paenibacillus psychroresistens</name>
    <dbReference type="NCBI Taxonomy" id="1778678"/>
    <lineage>
        <taxon>Bacteria</taxon>
        <taxon>Bacillati</taxon>
        <taxon>Bacillota</taxon>
        <taxon>Bacilli</taxon>
        <taxon>Bacillales</taxon>
        <taxon>Paenibacillaceae</taxon>
        <taxon>Paenibacillus</taxon>
    </lineage>
</organism>
<dbReference type="InterPro" id="IPR006680">
    <property type="entry name" value="Amidohydro-rel"/>
</dbReference>
<evidence type="ECO:0000256" key="1">
    <source>
        <dbReference type="ARBA" id="ARBA00038310"/>
    </source>
</evidence>
<dbReference type="EMBL" id="CP034235">
    <property type="protein sequence ID" value="QGQ94719.1"/>
    <property type="molecule type" value="Genomic_DNA"/>
</dbReference>
<dbReference type="OrthoDB" id="5450317at2"/>
<dbReference type="Proteomes" id="UP000426246">
    <property type="component" value="Chromosome"/>
</dbReference>
<dbReference type="Pfam" id="PF04909">
    <property type="entry name" value="Amidohydro_2"/>
    <property type="match status" value="1"/>
</dbReference>
<dbReference type="RefSeq" id="WP_155699725.1">
    <property type="nucleotide sequence ID" value="NZ_CP034235.1"/>
</dbReference>
<dbReference type="PANTHER" id="PTHR43569">
    <property type="entry name" value="AMIDOHYDROLASE"/>
    <property type="match status" value="1"/>
</dbReference>
<accession>A0A6B8REZ0</accession>
<sequence length="280" mass="31134">MRIDAHQHFWNLEKVAYPWLVPAYGPIYRTIEAAELEPLLQANGIDKTVIVQAMGSYEDTDYMLETAAQYDWVAGVVGWVPLNKPEEAAIKLEQYTQNPLFKGVRHLIHEEKDPNWVIQDEVIAGLKQLASLGLTFDVVAVLPEHLQHVATLAEKIPNLKIVIDHLAKPPIKDKAMEPWASLLKEAAAYPNVYAKLSGLNTAADWDSWSADDIKPYIDYAFEVFGADRLMFGSDWPVANLAGDYTKVWVETNKALEGRSLAEIDAVLGGTAIAFYGLGKG</sequence>
<keyword evidence="4" id="KW-1185">Reference proteome</keyword>